<dbReference type="GO" id="GO:0016747">
    <property type="term" value="F:acyltransferase activity, transferring groups other than amino-acyl groups"/>
    <property type="evidence" value="ECO:0007669"/>
    <property type="project" value="InterPro"/>
</dbReference>
<comment type="caution">
    <text evidence="4">The sequence shown here is derived from an EMBL/GenBank/DDBJ whole genome shotgun (WGS) entry which is preliminary data.</text>
</comment>
<keyword evidence="2" id="KW-0012">Acyltransferase</keyword>
<evidence type="ECO:0000256" key="1">
    <source>
        <dbReference type="ARBA" id="ARBA00022679"/>
    </source>
</evidence>
<evidence type="ECO:0000259" key="3">
    <source>
        <dbReference type="PROSITE" id="PS51186"/>
    </source>
</evidence>
<dbReference type="PANTHER" id="PTHR43420">
    <property type="entry name" value="ACETYLTRANSFERASE"/>
    <property type="match status" value="1"/>
</dbReference>
<evidence type="ECO:0000313" key="5">
    <source>
        <dbReference type="Proteomes" id="UP000261231"/>
    </source>
</evidence>
<dbReference type="Proteomes" id="UP000261231">
    <property type="component" value="Unassembled WGS sequence"/>
</dbReference>
<gene>
    <name evidence="4" type="ORF">DW747_00910</name>
</gene>
<dbReference type="SUPFAM" id="SSF55729">
    <property type="entry name" value="Acyl-CoA N-acyltransferases (Nat)"/>
    <property type="match status" value="1"/>
</dbReference>
<dbReference type="InterPro" id="IPR016181">
    <property type="entry name" value="Acyl_CoA_acyltransferase"/>
</dbReference>
<dbReference type="Pfam" id="PF00583">
    <property type="entry name" value="Acetyltransf_1"/>
    <property type="match status" value="1"/>
</dbReference>
<dbReference type="CDD" id="cd04301">
    <property type="entry name" value="NAT_SF"/>
    <property type="match status" value="1"/>
</dbReference>
<dbReference type="EMBL" id="QVFD01000001">
    <property type="protein sequence ID" value="RGC51095.1"/>
    <property type="molecule type" value="Genomic_DNA"/>
</dbReference>
<protein>
    <submittedName>
        <fullName evidence="4">GNAT family N-acetyltransferase</fullName>
    </submittedName>
</protein>
<name>A0A3E2XQK9_9FIRM</name>
<accession>A0A3E2XQK9</accession>
<dbReference type="AlphaFoldDB" id="A0A3E2XQK9"/>
<keyword evidence="5" id="KW-1185">Reference proteome</keyword>
<reference evidence="4 5" key="1">
    <citation type="submission" date="2018-08" db="EMBL/GenBank/DDBJ databases">
        <title>A genome reference for cultivated species of the human gut microbiota.</title>
        <authorList>
            <person name="Zou Y."/>
            <person name="Xue W."/>
            <person name="Luo G."/>
        </authorList>
    </citation>
    <scope>NUCLEOTIDE SEQUENCE [LARGE SCALE GENOMIC DNA]</scope>
    <source>
        <strain evidence="4 5">AM28-39</strain>
    </source>
</reference>
<dbReference type="OrthoDB" id="948250at2"/>
<dbReference type="PANTHER" id="PTHR43420:SF44">
    <property type="entry name" value="ACETYLTRANSFERASE YPEA"/>
    <property type="match status" value="1"/>
</dbReference>
<proteinExistence type="predicted"/>
<dbReference type="RefSeq" id="WP_117538640.1">
    <property type="nucleotide sequence ID" value="NZ_QVFD01000001.1"/>
</dbReference>
<organism evidence="4 5">
    <name type="scientific">Coprococcus catus</name>
    <dbReference type="NCBI Taxonomy" id="116085"/>
    <lineage>
        <taxon>Bacteria</taxon>
        <taxon>Bacillati</taxon>
        <taxon>Bacillota</taxon>
        <taxon>Clostridia</taxon>
        <taxon>Lachnospirales</taxon>
        <taxon>Lachnospiraceae</taxon>
        <taxon>Coprococcus</taxon>
    </lineage>
</organism>
<evidence type="ECO:0000313" key="4">
    <source>
        <dbReference type="EMBL" id="RGC51095.1"/>
    </source>
</evidence>
<dbReference type="Gene3D" id="3.40.630.30">
    <property type="match status" value="1"/>
</dbReference>
<dbReference type="InterPro" id="IPR000182">
    <property type="entry name" value="GNAT_dom"/>
</dbReference>
<dbReference type="PROSITE" id="PS51186">
    <property type="entry name" value="GNAT"/>
    <property type="match status" value="1"/>
</dbReference>
<feature type="domain" description="N-acetyltransferase" evidence="3">
    <location>
        <begin position="31"/>
        <end position="182"/>
    </location>
</feature>
<sequence length="182" mass="20643">MTFEKTVTLKDGRNCLLRNGVTSDGKAVLDVFNRTHEETDYLLTYSDENRFTASQEADFLQRKTDSANNVEIIAVVDDVVAGTAGIDALGMRDKIKHRAVFGIAITKEFWGLGIGKYLMEACIECAREAGYLQLELEVVAENERAVEMYRRAGFIEYGRNPKGFRLRTGEYQELIDMRLELK</sequence>
<dbReference type="InterPro" id="IPR050680">
    <property type="entry name" value="YpeA/RimI_acetyltransf"/>
</dbReference>
<evidence type="ECO:0000256" key="2">
    <source>
        <dbReference type="ARBA" id="ARBA00023315"/>
    </source>
</evidence>
<keyword evidence="1 4" id="KW-0808">Transferase</keyword>